<keyword evidence="5" id="KW-0349">Heme</keyword>
<evidence type="ECO:0000313" key="15">
    <source>
        <dbReference type="Proteomes" id="UP001597326"/>
    </source>
</evidence>
<dbReference type="InterPro" id="IPR017571">
    <property type="entry name" value="NrfH"/>
</dbReference>
<evidence type="ECO:0000256" key="7">
    <source>
        <dbReference type="ARBA" id="ARBA00022723"/>
    </source>
</evidence>
<evidence type="ECO:0000256" key="10">
    <source>
        <dbReference type="ARBA" id="ARBA00023004"/>
    </source>
</evidence>
<keyword evidence="6 12" id="KW-0812">Transmembrane</keyword>
<keyword evidence="11 12" id="KW-0472">Membrane</keyword>
<feature type="domain" description="NapC/NirT cytochrome c N-terminal" evidence="13">
    <location>
        <begin position="23"/>
        <end position="166"/>
    </location>
</feature>
<dbReference type="PANTHER" id="PTHR30333:SF1">
    <property type="entry name" value="CYTOCHROME C-TYPE PROTEIN NAPC"/>
    <property type="match status" value="1"/>
</dbReference>
<dbReference type="NCBIfam" id="TIGR03153">
    <property type="entry name" value="cytochr_NrfH"/>
    <property type="match status" value="1"/>
</dbReference>
<name>A0ABW4RYX8_9ACTN</name>
<dbReference type="InterPro" id="IPR038266">
    <property type="entry name" value="NapC/NirT_cytc_sf"/>
</dbReference>
<keyword evidence="3" id="KW-0813">Transport</keyword>
<dbReference type="EMBL" id="JBHUFZ010000036">
    <property type="protein sequence ID" value="MFD1891536.1"/>
    <property type="molecule type" value="Genomic_DNA"/>
</dbReference>
<reference evidence="15" key="1">
    <citation type="journal article" date="2019" name="Int. J. Syst. Evol. Microbiol.">
        <title>The Global Catalogue of Microorganisms (GCM) 10K type strain sequencing project: providing services to taxonomists for standard genome sequencing and annotation.</title>
        <authorList>
            <consortium name="The Broad Institute Genomics Platform"/>
            <consortium name="The Broad Institute Genome Sequencing Center for Infectious Disease"/>
            <person name="Wu L."/>
            <person name="Ma J."/>
        </authorList>
    </citation>
    <scope>NUCLEOTIDE SEQUENCE [LARGE SCALE GENOMIC DNA]</scope>
    <source>
        <strain evidence="15">CAIM 431</strain>
    </source>
</reference>
<evidence type="ECO:0000256" key="5">
    <source>
        <dbReference type="ARBA" id="ARBA00022617"/>
    </source>
</evidence>
<evidence type="ECO:0000256" key="9">
    <source>
        <dbReference type="ARBA" id="ARBA00022989"/>
    </source>
</evidence>
<proteinExistence type="inferred from homology"/>
<dbReference type="RefSeq" id="WP_343876020.1">
    <property type="nucleotide sequence ID" value="NZ_BAAAIX010000037.1"/>
</dbReference>
<evidence type="ECO:0000256" key="6">
    <source>
        <dbReference type="ARBA" id="ARBA00022692"/>
    </source>
</evidence>
<evidence type="ECO:0000256" key="3">
    <source>
        <dbReference type="ARBA" id="ARBA00022448"/>
    </source>
</evidence>
<dbReference type="Pfam" id="PF03264">
    <property type="entry name" value="Cytochrom_NNT"/>
    <property type="match status" value="1"/>
</dbReference>
<evidence type="ECO:0000256" key="11">
    <source>
        <dbReference type="ARBA" id="ARBA00023136"/>
    </source>
</evidence>
<keyword evidence="14" id="KW-0560">Oxidoreductase</keyword>
<dbReference type="InterPro" id="IPR036280">
    <property type="entry name" value="Multihaem_cyt_sf"/>
</dbReference>
<dbReference type="Gene3D" id="1.10.3820.10">
    <property type="entry name" value="Di-heme elbow motif domain"/>
    <property type="match status" value="1"/>
</dbReference>
<dbReference type="PANTHER" id="PTHR30333">
    <property type="entry name" value="CYTOCHROME C-TYPE PROTEIN"/>
    <property type="match status" value="1"/>
</dbReference>
<keyword evidence="10" id="KW-0408">Iron</keyword>
<evidence type="ECO:0000313" key="14">
    <source>
        <dbReference type="EMBL" id="MFD1891536.1"/>
    </source>
</evidence>
<evidence type="ECO:0000256" key="1">
    <source>
        <dbReference type="ARBA" id="ARBA00004236"/>
    </source>
</evidence>
<keyword evidence="9 12" id="KW-1133">Transmembrane helix</keyword>
<dbReference type="GO" id="GO:0042279">
    <property type="term" value="F:nitrite reductase (cytochrome, ammonia-forming) activity"/>
    <property type="evidence" value="ECO:0007669"/>
    <property type="project" value="UniProtKB-EC"/>
</dbReference>
<keyword evidence="4" id="KW-1003">Cell membrane</keyword>
<evidence type="ECO:0000256" key="2">
    <source>
        <dbReference type="ARBA" id="ARBA00007395"/>
    </source>
</evidence>
<evidence type="ECO:0000256" key="8">
    <source>
        <dbReference type="ARBA" id="ARBA00022982"/>
    </source>
</evidence>
<evidence type="ECO:0000256" key="12">
    <source>
        <dbReference type="SAM" id="Phobius"/>
    </source>
</evidence>
<comment type="subcellular location">
    <subcellularLocation>
        <location evidence="1">Cell membrane</location>
    </subcellularLocation>
</comment>
<dbReference type="InterPro" id="IPR051174">
    <property type="entry name" value="Cytochrome_c-type_ET"/>
</dbReference>
<feature type="transmembrane region" description="Helical" evidence="12">
    <location>
        <begin position="19"/>
        <end position="40"/>
    </location>
</feature>
<dbReference type="Proteomes" id="UP001597326">
    <property type="component" value="Unassembled WGS sequence"/>
</dbReference>
<keyword evidence="7" id="KW-0479">Metal-binding</keyword>
<organism evidence="14 15">
    <name type="scientific">Luteococcus peritonei</name>
    <dbReference type="NCBI Taxonomy" id="88874"/>
    <lineage>
        <taxon>Bacteria</taxon>
        <taxon>Bacillati</taxon>
        <taxon>Actinomycetota</taxon>
        <taxon>Actinomycetes</taxon>
        <taxon>Propionibacteriales</taxon>
        <taxon>Propionibacteriaceae</taxon>
        <taxon>Luteococcus</taxon>
    </lineage>
</organism>
<gene>
    <name evidence="14" type="primary">nrfH</name>
    <name evidence="14" type="ORF">ACFSCS_15295</name>
</gene>
<protein>
    <submittedName>
        <fullName evidence="14">Cytochrome c nitrite reductase small subunit</fullName>
        <ecNumber evidence="14">1.7.2.2</ecNumber>
    </submittedName>
</protein>
<comment type="caution">
    <text evidence="14">The sequence shown here is derived from an EMBL/GenBank/DDBJ whole genome shotgun (WGS) entry which is preliminary data.</text>
</comment>
<evidence type="ECO:0000256" key="4">
    <source>
        <dbReference type="ARBA" id="ARBA00022475"/>
    </source>
</evidence>
<dbReference type="EC" id="1.7.2.2" evidence="14"/>
<evidence type="ECO:0000259" key="13">
    <source>
        <dbReference type="Pfam" id="PF03264"/>
    </source>
</evidence>
<sequence>MAGGGLVGFVKRNLDMKTIVLSTLAIAIGAVIGLGAYTFIFAKGFSYFSTDPKACVNCHAMNEQYDAWMAGSHSKVATCADCHLPHDNIVHKYWVKAEDGFLHGLKFSTGWYPENIQIRDVNKKVAEGACLHCHEDLTEEMRMPYENANHGTQVSCLKCHSEVGHRK</sequence>
<comment type="similarity">
    <text evidence="2">Belongs to the NapC/NirT/NrfH family.</text>
</comment>
<keyword evidence="15" id="KW-1185">Reference proteome</keyword>
<accession>A0ABW4RYX8</accession>
<dbReference type="SUPFAM" id="SSF48695">
    <property type="entry name" value="Multiheme cytochromes"/>
    <property type="match status" value="1"/>
</dbReference>
<keyword evidence="8" id="KW-0249">Electron transport</keyword>
<dbReference type="InterPro" id="IPR005126">
    <property type="entry name" value="NapC/NirT_cyt_c_N"/>
</dbReference>